<dbReference type="Proteomes" id="UP000002700">
    <property type="component" value="Chromosome I"/>
</dbReference>
<protein>
    <submittedName>
        <fullName evidence="2">Uncharacterized protein</fullName>
    </submittedName>
</protein>
<feature type="compositionally biased region" description="Polar residues" evidence="1">
    <location>
        <begin position="273"/>
        <end position="287"/>
    </location>
</feature>
<name>Q3JXC9_BURP1</name>
<sequence>MSVRRPGRLRRRRAARPRLLRGRELAILERRRVVALRGGGRIVRAGDVEIAHDAVAAALVERRGHVLRNRLARVGRALVPGKRLPVVARRTAPVEKLVRERELGLHVPLLRGLQEPVVRGRRIARDEFAVVEHPAVHVLRLRHPRIGRAPQPAQSFRHVRRHALTVDQHHRVIERGETVAARRRIVKLHERRAQIARVVVGHRHFGLALRVEPARRARRLRERAARRRTERRRGERTDYRAAQHTRRARGERRAAAFPAHPRTSCSACRVARSSHTTSADNATTRNPASRDWRAPAVSAAKMPTGTPARRPAASTCSSAAATSGCFVSPRCPRLADRSAGPTNTQSTPGVAAIRSASSTPRADSICTIVAICAFAVCT</sequence>
<dbReference type="EnsemblBacteria" id="ABA49777">
    <property type="protein sequence ID" value="ABA49777"/>
    <property type="gene ID" value="BURPS1710b_0360"/>
</dbReference>
<feature type="region of interest" description="Disordered" evidence="1">
    <location>
        <begin position="221"/>
        <end position="291"/>
    </location>
</feature>
<organism evidence="2 3">
    <name type="scientific">Burkholderia pseudomallei (strain 1710b)</name>
    <dbReference type="NCBI Taxonomy" id="320372"/>
    <lineage>
        <taxon>Bacteria</taxon>
        <taxon>Pseudomonadati</taxon>
        <taxon>Pseudomonadota</taxon>
        <taxon>Betaproteobacteria</taxon>
        <taxon>Burkholderiales</taxon>
        <taxon>Burkholderiaceae</taxon>
        <taxon>Burkholderia</taxon>
        <taxon>pseudomallei group</taxon>
    </lineage>
</organism>
<dbReference type="KEGG" id="bpm:BURPS1710b_0360"/>
<reference evidence="2 3" key="1">
    <citation type="submission" date="2005-09" db="EMBL/GenBank/DDBJ databases">
        <authorList>
            <person name="Woods D.E."/>
            <person name="Nierman W.C."/>
        </authorList>
    </citation>
    <scope>NUCLEOTIDE SEQUENCE [LARGE SCALE GENOMIC DNA]</scope>
    <source>
        <strain evidence="2 3">1710b</strain>
    </source>
</reference>
<feature type="compositionally biased region" description="Basic and acidic residues" evidence="1">
    <location>
        <begin position="232"/>
        <end position="241"/>
    </location>
</feature>
<evidence type="ECO:0000256" key="1">
    <source>
        <dbReference type="SAM" id="MobiDB-lite"/>
    </source>
</evidence>
<feature type="compositionally biased region" description="Basic residues" evidence="1">
    <location>
        <begin position="221"/>
        <end position="231"/>
    </location>
</feature>
<evidence type="ECO:0000313" key="3">
    <source>
        <dbReference type="Proteomes" id="UP000002700"/>
    </source>
</evidence>
<dbReference type="AlphaFoldDB" id="Q3JXC9"/>
<dbReference type="HOGENOM" id="CLU_730913_0_0_4"/>
<proteinExistence type="predicted"/>
<dbReference type="EMBL" id="CP000124">
    <property type="protein sequence ID" value="ABA49777.1"/>
    <property type="molecule type" value="Genomic_DNA"/>
</dbReference>
<gene>
    <name evidence="2" type="ordered locus">BURPS1710b_0360</name>
</gene>
<evidence type="ECO:0000313" key="2">
    <source>
        <dbReference type="EMBL" id="ABA49777.1"/>
    </source>
</evidence>
<accession>Q3JXC9</accession>